<keyword evidence="2" id="KW-1185">Reference proteome</keyword>
<organism evidence="1 2">
    <name type="scientific">Lottia gigantea</name>
    <name type="common">Giant owl limpet</name>
    <dbReference type="NCBI Taxonomy" id="225164"/>
    <lineage>
        <taxon>Eukaryota</taxon>
        <taxon>Metazoa</taxon>
        <taxon>Spiralia</taxon>
        <taxon>Lophotrochozoa</taxon>
        <taxon>Mollusca</taxon>
        <taxon>Gastropoda</taxon>
        <taxon>Patellogastropoda</taxon>
        <taxon>Lottioidea</taxon>
        <taxon>Lottiidae</taxon>
        <taxon>Lottia</taxon>
    </lineage>
</organism>
<dbReference type="GeneID" id="20253304"/>
<dbReference type="EMBL" id="KB200347">
    <property type="protein sequence ID" value="ESP01853.1"/>
    <property type="molecule type" value="Genomic_DNA"/>
</dbReference>
<dbReference type="KEGG" id="lgi:LOTGIDRAFT_99731"/>
<dbReference type="HOGENOM" id="CLU_3130228_0_0_1"/>
<dbReference type="AlphaFoldDB" id="V4AWK9"/>
<feature type="non-terminal residue" evidence="1">
    <location>
        <position position="1"/>
    </location>
</feature>
<sequence length="50" mass="5767">LGKHPLICRFLKGVFELRPSLPRYTHTWDVDIVLRYLSSLAPAEDLTSKI</sequence>
<dbReference type="Proteomes" id="UP000030746">
    <property type="component" value="Unassembled WGS sequence"/>
</dbReference>
<dbReference type="CTD" id="20253304"/>
<reference evidence="1 2" key="1">
    <citation type="journal article" date="2013" name="Nature">
        <title>Insights into bilaterian evolution from three spiralian genomes.</title>
        <authorList>
            <person name="Simakov O."/>
            <person name="Marletaz F."/>
            <person name="Cho S.J."/>
            <person name="Edsinger-Gonzales E."/>
            <person name="Havlak P."/>
            <person name="Hellsten U."/>
            <person name="Kuo D.H."/>
            <person name="Larsson T."/>
            <person name="Lv J."/>
            <person name="Arendt D."/>
            <person name="Savage R."/>
            <person name="Osoegawa K."/>
            <person name="de Jong P."/>
            <person name="Grimwood J."/>
            <person name="Chapman J.A."/>
            <person name="Shapiro H."/>
            <person name="Aerts A."/>
            <person name="Otillar R.P."/>
            <person name="Terry A.Y."/>
            <person name="Boore J.L."/>
            <person name="Grigoriev I.V."/>
            <person name="Lindberg D.R."/>
            <person name="Seaver E.C."/>
            <person name="Weisblat D.A."/>
            <person name="Putnam N.H."/>
            <person name="Rokhsar D.S."/>
        </authorList>
    </citation>
    <scope>NUCLEOTIDE SEQUENCE [LARGE SCALE GENOMIC DNA]</scope>
</reference>
<protein>
    <submittedName>
        <fullName evidence="1">Uncharacterized protein</fullName>
    </submittedName>
</protein>
<dbReference type="RefSeq" id="XP_009047438.1">
    <property type="nucleotide sequence ID" value="XM_009049190.1"/>
</dbReference>
<dbReference type="PANTHER" id="PTHR35617">
    <property type="entry name" value="PHAGE_INTEGRASE DOMAIN-CONTAINING PROTEIN"/>
    <property type="match status" value="1"/>
</dbReference>
<accession>V4AWK9</accession>
<feature type="non-terminal residue" evidence="1">
    <location>
        <position position="50"/>
    </location>
</feature>
<gene>
    <name evidence="1" type="ORF">LOTGIDRAFT_99731</name>
</gene>
<dbReference type="OrthoDB" id="6156552at2759"/>
<evidence type="ECO:0000313" key="2">
    <source>
        <dbReference type="Proteomes" id="UP000030746"/>
    </source>
</evidence>
<evidence type="ECO:0000313" key="1">
    <source>
        <dbReference type="EMBL" id="ESP01853.1"/>
    </source>
</evidence>
<proteinExistence type="predicted"/>
<dbReference type="PANTHER" id="PTHR35617:SF3">
    <property type="entry name" value="CORE-BINDING (CB) DOMAIN-CONTAINING PROTEIN"/>
    <property type="match status" value="1"/>
</dbReference>
<name>V4AWK9_LOTGI</name>